<feature type="zinc finger region" description="C3H1-type" evidence="1">
    <location>
        <begin position="181"/>
        <end position="204"/>
    </location>
</feature>
<feature type="region of interest" description="Disordered" evidence="2">
    <location>
        <begin position="320"/>
        <end position="361"/>
    </location>
</feature>
<keyword evidence="1" id="KW-0863">Zinc-finger</keyword>
<feature type="domain" description="C3H1-type" evidence="3">
    <location>
        <begin position="181"/>
        <end position="204"/>
    </location>
</feature>
<dbReference type="InterPro" id="IPR000571">
    <property type="entry name" value="Znf_CCCH"/>
</dbReference>
<name>A0A0S4JCY0_BODSA</name>
<dbReference type="OMA" id="TCHQIHV"/>
<dbReference type="Proteomes" id="UP000051952">
    <property type="component" value="Unassembled WGS sequence"/>
</dbReference>
<evidence type="ECO:0000313" key="5">
    <source>
        <dbReference type="Proteomes" id="UP000051952"/>
    </source>
</evidence>
<evidence type="ECO:0000256" key="2">
    <source>
        <dbReference type="SAM" id="MobiDB-lite"/>
    </source>
</evidence>
<organism evidence="4 5">
    <name type="scientific">Bodo saltans</name>
    <name type="common">Flagellated protozoan</name>
    <dbReference type="NCBI Taxonomy" id="75058"/>
    <lineage>
        <taxon>Eukaryota</taxon>
        <taxon>Discoba</taxon>
        <taxon>Euglenozoa</taxon>
        <taxon>Kinetoplastea</taxon>
        <taxon>Metakinetoplastina</taxon>
        <taxon>Eubodonida</taxon>
        <taxon>Bodonidae</taxon>
        <taxon>Bodo</taxon>
    </lineage>
</organism>
<feature type="compositionally biased region" description="Polar residues" evidence="2">
    <location>
        <begin position="342"/>
        <end position="361"/>
    </location>
</feature>
<dbReference type="AlphaFoldDB" id="A0A0S4JCY0"/>
<protein>
    <recommendedName>
        <fullName evidence="3">C3H1-type domain-containing protein</fullName>
    </recommendedName>
</protein>
<dbReference type="EMBL" id="CYKH01001596">
    <property type="protein sequence ID" value="CUG87899.1"/>
    <property type="molecule type" value="Genomic_DNA"/>
</dbReference>
<dbReference type="OrthoDB" id="260088at2759"/>
<dbReference type="GO" id="GO:0008270">
    <property type="term" value="F:zinc ion binding"/>
    <property type="evidence" value="ECO:0007669"/>
    <property type="project" value="UniProtKB-KW"/>
</dbReference>
<proteinExistence type="predicted"/>
<sequence length="389" mass="43399">MMMMNATSGRYCTRDVISDPPTSVMVVRDSANFPTGGSADVYTIDESEVEVTEGWETRFGKSQLSICFMHSFGKCSGRCNNNPATCHQIHLRRPALDTLRSTYRNRTRTLFSRTIKAHLSDDMRQALSRIARKELTLKYLEYRASDVEATDGLQNYEAAYRSWLLSPPGTPDLFHETCVFQCPTFATSGSCASGERCRHIHGDVRNAQVRDHMVANALRQLAMLSGAPATFSGMPPPPPFQPPMQAPQQFYSPMPYVAPQQQPMYVILMPQQGGQIPQAPQYALPPQQLQVLPQHQPMYSYNMPQHQFVPLPMTAQPMQLGKSMSPGDRSPASMTPDRITESSETFTSGNMWGDELTQSMRPQGVTDSDIFQTFRSLAAGNAILSPRTE</sequence>
<keyword evidence="1" id="KW-0479">Metal-binding</keyword>
<evidence type="ECO:0000256" key="1">
    <source>
        <dbReference type="PROSITE-ProRule" id="PRU00723"/>
    </source>
</evidence>
<keyword evidence="1" id="KW-0862">Zinc</keyword>
<keyword evidence="5" id="KW-1185">Reference proteome</keyword>
<dbReference type="PROSITE" id="PS50103">
    <property type="entry name" value="ZF_C3H1"/>
    <property type="match status" value="1"/>
</dbReference>
<evidence type="ECO:0000313" key="4">
    <source>
        <dbReference type="EMBL" id="CUG87899.1"/>
    </source>
</evidence>
<reference evidence="5" key="1">
    <citation type="submission" date="2015-09" db="EMBL/GenBank/DDBJ databases">
        <authorList>
            <consortium name="Pathogen Informatics"/>
        </authorList>
    </citation>
    <scope>NUCLEOTIDE SEQUENCE [LARGE SCALE GENOMIC DNA]</scope>
    <source>
        <strain evidence="5">Lake Konstanz</strain>
    </source>
</reference>
<accession>A0A0S4JCY0</accession>
<dbReference type="VEuPathDB" id="TriTrypDB:BSAL_12595"/>
<evidence type="ECO:0000259" key="3">
    <source>
        <dbReference type="PROSITE" id="PS50103"/>
    </source>
</evidence>
<gene>
    <name evidence="4" type="ORF">BSAL_12595</name>
</gene>